<accession>A0A1I8I011</accession>
<feature type="domain" description="A-kinase anchor protein 7-like phosphoesterase" evidence="1">
    <location>
        <begin position="24"/>
        <end position="206"/>
    </location>
</feature>
<evidence type="ECO:0000313" key="2">
    <source>
        <dbReference type="Proteomes" id="UP000095280"/>
    </source>
</evidence>
<dbReference type="SUPFAM" id="SSF55144">
    <property type="entry name" value="LigT-like"/>
    <property type="match status" value="1"/>
</dbReference>
<sequence>LKLAKSFYKGKMQTEAEGEAERPSREIVDAMRKLQETIYTNAFYQKHDLRKAMVDLYSTHLLVANLCIRTDEEMEKVKHILDLYHDKISRLVQDGLVLTFQGLGLLNETELYMQVFNDDALRTLKDVSTTIRSALMASGVHVLPQKSFVGQITVFKYNEDQVARGLKIQDDLWMPLMYSQFGQQPVRCLQLCNIHDKPRWSYYRVEWQRSLEARQDKRA</sequence>
<dbReference type="InterPro" id="IPR009097">
    <property type="entry name" value="Cyclic_Pdiesterase"/>
</dbReference>
<dbReference type="InterPro" id="IPR019510">
    <property type="entry name" value="AKAP7-like_phosphoesterase"/>
</dbReference>
<dbReference type="Gene3D" id="3.90.1140.10">
    <property type="entry name" value="Cyclic phosphodiesterase"/>
    <property type="match status" value="1"/>
</dbReference>
<dbReference type="AlphaFoldDB" id="A0A1I8I011"/>
<dbReference type="PANTHER" id="PTHR15934:SF2">
    <property type="entry name" value="A-KINASE ANCHOR PROTEIN 7-LIKE PHOSPHOESTERASE DOMAIN-CONTAINING PROTEIN"/>
    <property type="match status" value="1"/>
</dbReference>
<dbReference type="WBParaSite" id="maker-uti_cns_0009074-snap-gene-0.4-mRNA-1">
    <property type="protein sequence ID" value="maker-uti_cns_0009074-snap-gene-0.4-mRNA-1"/>
    <property type="gene ID" value="maker-uti_cns_0009074-snap-gene-0.4"/>
</dbReference>
<evidence type="ECO:0000259" key="1">
    <source>
        <dbReference type="Pfam" id="PF10469"/>
    </source>
</evidence>
<protein>
    <submittedName>
        <fullName evidence="3">AKAP7_NLS domain-containing protein</fullName>
    </submittedName>
</protein>
<evidence type="ECO:0000313" key="3">
    <source>
        <dbReference type="WBParaSite" id="maker-uti_cns_0009074-snap-gene-0.4-mRNA-1"/>
    </source>
</evidence>
<dbReference type="GO" id="GO:0034237">
    <property type="term" value="F:protein kinase A regulatory subunit binding"/>
    <property type="evidence" value="ECO:0007669"/>
    <property type="project" value="TreeGrafter"/>
</dbReference>
<organism evidence="2 3">
    <name type="scientific">Macrostomum lignano</name>
    <dbReference type="NCBI Taxonomy" id="282301"/>
    <lineage>
        <taxon>Eukaryota</taxon>
        <taxon>Metazoa</taxon>
        <taxon>Spiralia</taxon>
        <taxon>Lophotrochozoa</taxon>
        <taxon>Platyhelminthes</taxon>
        <taxon>Rhabditophora</taxon>
        <taxon>Macrostomorpha</taxon>
        <taxon>Macrostomida</taxon>
        <taxon>Macrostomidae</taxon>
        <taxon>Macrostomum</taxon>
    </lineage>
</organism>
<dbReference type="Pfam" id="PF10469">
    <property type="entry name" value="AKAP7_NLS"/>
    <property type="match status" value="1"/>
</dbReference>
<dbReference type="Proteomes" id="UP000095280">
    <property type="component" value="Unplaced"/>
</dbReference>
<dbReference type="InterPro" id="IPR052641">
    <property type="entry name" value="AKAP7_isoform_gamma"/>
</dbReference>
<proteinExistence type="predicted"/>
<dbReference type="PANTHER" id="PTHR15934">
    <property type="entry name" value="RNA 2',3'-CYCLIC PHOSPHODIESTERASE"/>
    <property type="match status" value="1"/>
</dbReference>
<name>A0A1I8I011_9PLAT</name>
<reference evidence="3" key="1">
    <citation type="submission" date="2016-11" db="UniProtKB">
        <authorList>
            <consortium name="WormBaseParasite"/>
        </authorList>
    </citation>
    <scope>IDENTIFICATION</scope>
</reference>
<keyword evidence="2" id="KW-1185">Reference proteome</keyword>
<dbReference type="GO" id="GO:0005829">
    <property type="term" value="C:cytosol"/>
    <property type="evidence" value="ECO:0007669"/>
    <property type="project" value="TreeGrafter"/>
</dbReference>
<dbReference type="GO" id="GO:0010738">
    <property type="term" value="P:regulation of protein kinase A signaling"/>
    <property type="evidence" value="ECO:0007669"/>
    <property type="project" value="TreeGrafter"/>
</dbReference>